<feature type="compositionally biased region" description="Low complexity" evidence="5">
    <location>
        <begin position="310"/>
        <end position="324"/>
    </location>
</feature>
<dbReference type="SMART" id="SM00132">
    <property type="entry name" value="LIM"/>
    <property type="match status" value="1"/>
</dbReference>
<evidence type="ECO:0000256" key="3">
    <source>
        <dbReference type="ARBA" id="ARBA00023038"/>
    </source>
</evidence>
<evidence type="ECO:0000259" key="6">
    <source>
        <dbReference type="PROSITE" id="PS50023"/>
    </source>
</evidence>
<dbReference type="EMBL" id="JAIPUX010000439">
    <property type="protein sequence ID" value="KAH0629203.1"/>
    <property type="molecule type" value="Genomic_DNA"/>
</dbReference>
<keyword evidence="2 4" id="KW-0862">Zinc</keyword>
<feature type="region of interest" description="Disordered" evidence="5">
    <location>
        <begin position="290"/>
        <end position="409"/>
    </location>
</feature>
<feature type="region of interest" description="Disordered" evidence="5">
    <location>
        <begin position="172"/>
        <end position="220"/>
    </location>
</feature>
<feature type="region of interest" description="Disordered" evidence="5">
    <location>
        <begin position="739"/>
        <end position="785"/>
    </location>
</feature>
<dbReference type="InterPro" id="IPR028740">
    <property type="entry name" value="EPLIN_Lim_dom"/>
</dbReference>
<proteinExistence type="predicted"/>
<dbReference type="Proteomes" id="UP000826234">
    <property type="component" value="Unassembled WGS sequence"/>
</dbReference>
<feature type="compositionally biased region" description="Polar residues" evidence="5">
    <location>
        <begin position="806"/>
        <end position="818"/>
    </location>
</feature>
<dbReference type="SUPFAM" id="SSF57716">
    <property type="entry name" value="Glucocorticoid receptor-like (DNA-binding domain)"/>
    <property type="match status" value="2"/>
</dbReference>
<protein>
    <recommendedName>
        <fullName evidence="6">LIM zinc-binding domain-containing protein</fullName>
    </recommendedName>
</protein>
<name>A0ABQ7THV5_PHRPL</name>
<feature type="domain" description="LIM zinc-binding" evidence="6">
    <location>
        <begin position="481"/>
        <end position="541"/>
    </location>
</feature>
<evidence type="ECO:0000256" key="1">
    <source>
        <dbReference type="ARBA" id="ARBA00022723"/>
    </source>
</evidence>
<evidence type="ECO:0000256" key="5">
    <source>
        <dbReference type="SAM" id="MobiDB-lite"/>
    </source>
</evidence>
<dbReference type="Pfam" id="PF00412">
    <property type="entry name" value="LIM"/>
    <property type="match status" value="1"/>
</dbReference>
<feature type="compositionally biased region" description="Basic and acidic residues" evidence="5">
    <location>
        <begin position="290"/>
        <end position="300"/>
    </location>
</feature>
<sequence>MRKAARSNRGEGGVAEGGGREQGARIPGGGVAMPPPLRRALEEKATGALCGERLAEGGGSFFTNALKMEIENSSHDIFELLQHFKMEPSPFNRRQWTSHSLRITAKELSFVNKNKSSALMERFSKYQKAAEEATAEKKRNNTENLPPHFKRGTLSVLKKKWETPALGTEVRKETLRSSCAEVRQKAVSPSGGIASSSASQAETDKTSGTGPRSRLHSSSGVLGQFRYLSLDSGEAKTHSAESGKMENCLRESRQEVGKPEANENPDSSGKIEKCSIPLSRLKMMFERGDTAQTKVLRDQGRTPGSRRISENSFSSEDFDFTSGERSLNVSGHLLSTSPTSSPEKPESRRNQEIPRLSETSVKDRLAKYQAAVSKQGSPGSHVNEIQPSESEDKSYNYEQKENLPPCSEDLFPQRDGEKVFIGDNLNASIYEDGNVGFNFQKESEGSRSFYVKQQSPDSRASSQMETSPPKSVKKFQLPAKETCVACTKTVYPMERLFANQQVYHISCFRCSYCNSKLTLGTYASLHGSIYCKPHFNQLFKSKGNYDEGFGHKPHKELWASKAENEESQEKPAYTGNAVEGPQSPGVEDAPIAKVGILAASMEAKAAGVPEKEERPMETKKLKIAWPPPSEQGSQGGILEEGIKVSKPKWPPEDEVPKPDHQEEVDQDLKKLRRSSSLKERSRPFTVAASFRTVSVKSHRTENTSPLKAERSAVQQSEEPAKEMVVENKLVEGINAAEYSYTPNTAEEDKELYERKGEARADESLVENGQRSADTDEEQEEYVLGKPTPLVKEVPFCTSSKHSILNSTTAKELSTSPNHKSQDVGFFEGEDLEDLTVEEQIKRNRYYGDEEEDEE</sequence>
<feature type="compositionally biased region" description="Polar residues" evidence="5">
    <location>
        <begin position="372"/>
        <end position="388"/>
    </location>
</feature>
<feature type="compositionally biased region" description="Polar residues" evidence="5">
    <location>
        <begin position="451"/>
        <end position="469"/>
    </location>
</feature>
<feature type="compositionally biased region" description="Basic and acidic residues" evidence="5">
    <location>
        <begin position="751"/>
        <end position="762"/>
    </location>
</feature>
<dbReference type="PANTHER" id="PTHR24206">
    <property type="entry name" value="OS06G0237300 PROTEIN"/>
    <property type="match status" value="1"/>
</dbReference>
<feature type="compositionally biased region" description="Basic and acidic residues" evidence="5">
    <location>
        <begin position="233"/>
        <end position="261"/>
    </location>
</feature>
<evidence type="ECO:0000256" key="4">
    <source>
        <dbReference type="PROSITE-ProRule" id="PRU00125"/>
    </source>
</evidence>
<gene>
    <name evidence="7" type="ORF">JD844_011096</name>
</gene>
<dbReference type="CDD" id="cd09485">
    <property type="entry name" value="LIM_Eplin_alpha_beta"/>
    <property type="match status" value="1"/>
</dbReference>
<feature type="compositionally biased region" description="Basic and acidic residues" evidence="5">
    <location>
        <begin position="390"/>
        <end position="401"/>
    </location>
</feature>
<feature type="region of interest" description="Disordered" evidence="5">
    <location>
        <begin position="233"/>
        <end position="273"/>
    </location>
</feature>
<organism evidence="7 8">
    <name type="scientific">Phrynosoma platyrhinos</name>
    <name type="common">Desert horned lizard</name>
    <dbReference type="NCBI Taxonomy" id="52577"/>
    <lineage>
        <taxon>Eukaryota</taxon>
        <taxon>Metazoa</taxon>
        <taxon>Chordata</taxon>
        <taxon>Craniata</taxon>
        <taxon>Vertebrata</taxon>
        <taxon>Euteleostomi</taxon>
        <taxon>Lepidosauria</taxon>
        <taxon>Squamata</taxon>
        <taxon>Bifurcata</taxon>
        <taxon>Unidentata</taxon>
        <taxon>Episquamata</taxon>
        <taxon>Toxicofera</taxon>
        <taxon>Iguania</taxon>
        <taxon>Phrynosomatidae</taxon>
        <taxon>Phrynosomatinae</taxon>
        <taxon>Phrynosoma</taxon>
    </lineage>
</organism>
<feature type="compositionally biased region" description="Basic and acidic residues" evidence="5">
    <location>
        <begin position="343"/>
        <end position="352"/>
    </location>
</feature>
<feature type="compositionally biased region" description="Low complexity" evidence="5">
    <location>
        <begin position="186"/>
        <end position="201"/>
    </location>
</feature>
<keyword evidence="3 4" id="KW-0440">LIM domain</keyword>
<dbReference type="PROSITE" id="PS50023">
    <property type="entry name" value="LIM_DOMAIN_2"/>
    <property type="match status" value="1"/>
</dbReference>
<evidence type="ECO:0000313" key="8">
    <source>
        <dbReference type="Proteomes" id="UP000826234"/>
    </source>
</evidence>
<feature type="compositionally biased region" description="Polar residues" evidence="5">
    <location>
        <begin position="206"/>
        <end position="220"/>
    </location>
</feature>
<reference evidence="7 8" key="1">
    <citation type="journal article" date="2022" name="Gigascience">
        <title>A chromosome-level genome assembly and annotation of the desert horned lizard, Phrynosoma platyrhinos, provides insight into chromosomal rearrangements among reptiles.</title>
        <authorList>
            <person name="Koochekian N."/>
            <person name="Ascanio A."/>
            <person name="Farleigh K."/>
            <person name="Card D.C."/>
            <person name="Schield D.R."/>
            <person name="Castoe T.A."/>
            <person name="Jezkova T."/>
        </authorList>
    </citation>
    <scope>NUCLEOTIDE SEQUENCE [LARGE SCALE GENOMIC DNA]</scope>
    <source>
        <strain evidence="7">NK-2021</strain>
    </source>
</reference>
<feature type="region of interest" description="Disordered" evidence="5">
    <location>
        <begin position="451"/>
        <end position="471"/>
    </location>
</feature>
<feature type="region of interest" description="Disordered" evidence="5">
    <location>
        <begin position="1"/>
        <end position="34"/>
    </location>
</feature>
<comment type="caution">
    <text evidence="7">The sequence shown here is derived from an EMBL/GenBank/DDBJ whole genome shotgun (WGS) entry which is preliminary data.</text>
</comment>
<feature type="compositionally biased region" description="Basic and acidic residues" evidence="5">
    <location>
        <begin position="560"/>
        <end position="569"/>
    </location>
</feature>
<dbReference type="PROSITE" id="PS00478">
    <property type="entry name" value="LIM_DOMAIN_1"/>
    <property type="match status" value="1"/>
</dbReference>
<feature type="region of interest" description="Disordered" evidence="5">
    <location>
        <begin position="623"/>
        <end position="725"/>
    </location>
</feature>
<feature type="region of interest" description="Disordered" evidence="5">
    <location>
        <begin position="560"/>
        <end position="588"/>
    </location>
</feature>
<evidence type="ECO:0000313" key="7">
    <source>
        <dbReference type="EMBL" id="KAH0629203.1"/>
    </source>
</evidence>
<evidence type="ECO:0000256" key="2">
    <source>
        <dbReference type="ARBA" id="ARBA00022833"/>
    </source>
</evidence>
<feature type="region of interest" description="Disordered" evidence="5">
    <location>
        <begin position="806"/>
        <end position="831"/>
    </location>
</feature>
<keyword evidence="8" id="KW-1185">Reference proteome</keyword>
<keyword evidence="1 4" id="KW-0479">Metal-binding</keyword>
<dbReference type="Gene3D" id="2.10.110.10">
    <property type="entry name" value="Cysteine Rich Protein"/>
    <property type="match status" value="1"/>
</dbReference>
<feature type="compositionally biased region" description="Basic and acidic residues" evidence="5">
    <location>
        <begin position="649"/>
        <end position="669"/>
    </location>
</feature>
<dbReference type="InterPro" id="IPR001781">
    <property type="entry name" value="Znf_LIM"/>
</dbReference>
<accession>A0ABQ7THV5</accession>